<feature type="binding site" evidence="20">
    <location>
        <position position="22"/>
    </location>
    <ligand>
        <name>UDP-N-acetyl-alpha-D-glucosamine</name>
        <dbReference type="ChEBI" id="CHEBI:57705"/>
    </ligand>
</feature>
<protein>
    <recommendedName>
        <fullName evidence="20">Bifunctional protein GlmU</fullName>
    </recommendedName>
    <domain>
        <recommendedName>
            <fullName evidence="20">UDP-N-acetylglucosamine pyrophosphorylase</fullName>
            <ecNumber evidence="20">2.7.7.23</ecNumber>
        </recommendedName>
        <alternativeName>
            <fullName evidence="20">N-acetylglucosamine-1-phosphate uridyltransferase</fullName>
        </alternativeName>
    </domain>
    <domain>
        <recommendedName>
            <fullName evidence="20">Glucosamine-1-phosphate N-acetyltransferase</fullName>
            <ecNumber evidence="20">2.3.1.157</ecNumber>
        </recommendedName>
    </domain>
</protein>
<dbReference type="Pfam" id="PF00483">
    <property type="entry name" value="NTP_transferase"/>
    <property type="match status" value="1"/>
</dbReference>
<dbReference type="EC" id="2.7.7.23" evidence="20"/>
<feature type="binding site" evidence="20">
    <location>
        <position position="227"/>
    </location>
    <ligand>
        <name>UDP-N-acetyl-alpha-D-glucosamine</name>
        <dbReference type="ChEBI" id="CHEBI:57705"/>
    </ligand>
</feature>
<evidence type="ECO:0000256" key="19">
    <source>
        <dbReference type="ARBA" id="ARBA00049628"/>
    </source>
</evidence>
<keyword evidence="12 20" id="KW-0133">Cell shape</keyword>
<dbReference type="PANTHER" id="PTHR43584:SF3">
    <property type="entry name" value="BIFUNCTIONAL PROTEIN GLMU"/>
    <property type="match status" value="1"/>
</dbReference>
<gene>
    <name evidence="20 22" type="primary">glmU</name>
    <name evidence="22" type="ORF">XYCOK13_01000</name>
</gene>
<evidence type="ECO:0000256" key="20">
    <source>
        <dbReference type="HAMAP-Rule" id="MF_01631"/>
    </source>
</evidence>
<evidence type="ECO:0000256" key="11">
    <source>
        <dbReference type="ARBA" id="ARBA00022842"/>
    </source>
</evidence>
<evidence type="ECO:0000256" key="18">
    <source>
        <dbReference type="ARBA" id="ARBA00048493"/>
    </source>
</evidence>
<comment type="catalytic activity">
    <reaction evidence="17 20">
        <text>alpha-D-glucosamine 1-phosphate + acetyl-CoA = N-acetyl-alpha-D-glucosamine 1-phosphate + CoA + H(+)</text>
        <dbReference type="Rhea" id="RHEA:13725"/>
        <dbReference type="ChEBI" id="CHEBI:15378"/>
        <dbReference type="ChEBI" id="CHEBI:57287"/>
        <dbReference type="ChEBI" id="CHEBI:57288"/>
        <dbReference type="ChEBI" id="CHEBI:57776"/>
        <dbReference type="ChEBI" id="CHEBI:58516"/>
        <dbReference type="EC" id="2.3.1.157"/>
    </reaction>
</comment>
<dbReference type="InterPro" id="IPR011004">
    <property type="entry name" value="Trimer_LpxA-like_sf"/>
</dbReference>
<dbReference type="InterPro" id="IPR029044">
    <property type="entry name" value="Nucleotide-diphossugar_trans"/>
</dbReference>
<dbReference type="UniPathway" id="UPA00113">
    <property type="reaction ID" value="UER00532"/>
</dbReference>
<dbReference type="RefSeq" id="WP_213409883.1">
    <property type="nucleotide sequence ID" value="NZ_BOVK01000002.1"/>
</dbReference>
<feature type="binding site" evidence="20">
    <location>
        <position position="422"/>
    </location>
    <ligand>
        <name>acetyl-CoA</name>
        <dbReference type="ChEBI" id="CHEBI:57288"/>
    </ligand>
</feature>
<dbReference type="GO" id="GO:0000902">
    <property type="term" value="P:cell morphogenesis"/>
    <property type="evidence" value="ECO:0007669"/>
    <property type="project" value="UniProtKB-UniRule"/>
</dbReference>
<dbReference type="GO" id="GO:0005737">
    <property type="term" value="C:cytoplasm"/>
    <property type="evidence" value="ECO:0007669"/>
    <property type="project" value="UniProtKB-SubCell"/>
</dbReference>
<evidence type="ECO:0000256" key="2">
    <source>
        <dbReference type="ARBA" id="ARBA00005166"/>
    </source>
</evidence>
<dbReference type="EC" id="2.3.1.157" evidence="20"/>
<dbReference type="InterPro" id="IPR005882">
    <property type="entry name" value="Bifunctional_GlmU"/>
</dbReference>
<keyword evidence="14 20" id="KW-0511">Multifunctional enzyme</keyword>
<evidence type="ECO:0000256" key="14">
    <source>
        <dbReference type="ARBA" id="ARBA00023268"/>
    </source>
</evidence>
<feature type="region of interest" description="Linker" evidence="20">
    <location>
        <begin position="230"/>
        <end position="250"/>
    </location>
</feature>
<feature type="binding site" evidence="20">
    <location>
        <position position="376"/>
    </location>
    <ligand>
        <name>UDP-N-acetyl-alpha-D-glucosamine</name>
        <dbReference type="ChEBI" id="CHEBI:57705"/>
    </ligand>
</feature>
<comment type="caution">
    <text evidence="22">The sequence shown here is derived from an EMBL/GenBank/DDBJ whole genome shotgun (WGS) entry which is preliminary data.</text>
</comment>
<feature type="binding site" evidence="20">
    <location>
        <begin position="385"/>
        <end position="386"/>
    </location>
    <ligand>
        <name>acetyl-CoA</name>
        <dbReference type="ChEBI" id="CHEBI:57288"/>
    </ligand>
</feature>
<comment type="catalytic activity">
    <reaction evidence="18 20">
        <text>N-acetyl-alpha-D-glucosamine 1-phosphate + UTP + H(+) = UDP-N-acetyl-alpha-D-glucosamine + diphosphate</text>
        <dbReference type="Rhea" id="RHEA:13509"/>
        <dbReference type="ChEBI" id="CHEBI:15378"/>
        <dbReference type="ChEBI" id="CHEBI:33019"/>
        <dbReference type="ChEBI" id="CHEBI:46398"/>
        <dbReference type="ChEBI" id="CHEBI:57705"/>
        <dbReference type="ChEBI" id="CHEBI:57776"/>
        <dbReference type="EC" id="2.7.7.23"/>
    </reaction>
</comment>
<dbReference type="GO" id="GO:0000287">
    <property type="term" value="F:magnesium ion binding"/>
    <property type="evidence" value="ECO:0007669"/>
    <property type="project" value="UniProtKB-UniRule"/>
</dbReference>
<comment type="subunit">
    <text evidence="20">Homotrimer.</text>
</comment>
<dbReference type="SUPFAM" id="SSF53448">
    <property type="entry name" value="Nucleotide-diphospho-sugar transferases"/>
    <property type="match status" value="1"/>
</dbReference>
<feature type="domain" description="Nucleotidyl transferase" evidence="21">
    <location>
        <begin position="5"/>
        <end position="219"/>
    </location>
</feature>
<dbReference type="UniPathway" id="UPA00973"/>
<feature type="binding site" evidence="20">
    <location>
        <position position="227"/>
    </location>
    <ligand>
        <name>Mg(2+)</name>
        <dbReference type="ChEBI" id="CHEBI:18420"/>
    </ligand>
</feature>
<dbReference type="Proteomes" id="UP000677918">
    <property type="component" value="Unassembled WGS sequence"/>
</dbReference>
<dbReference type="InterPro" id="IPR038009">
    <property type="entry name" value="GlmU_C_LbH"/>
</dbReference>
<comment type="pathway">
    <text evidence="20">Bacterial outer membrane biogenesis; LPS lipid A biosynthesis.</text>
</comment>
<proteinExistence type="inferred from homology"/>
<evidence type="ECO:0000256" key="10">
    <source>
        <dbReference type="ARBA" id="ARBA00022737"/>
    </source>
</evidence>
<name>A0A8J4H0D5_9BACL</name>
<dbReference type="Gene3D" id="3.90.550.10">
    <property type="entry name" value="Spore Coat Polysaccharide Biosynthesis Protein SpsA, Chain A"/>
    <property type="match status" value="1"/>
</dbReference>
<keyword evidence="11 20" id="KW-0460">Magnesium</keyword>
<dbReference type="PANTHER" id="PTHR43584">
    <property type="entry name" value="NUCLEOTIDYL TRANSFERASE"/>
    <property type="match status" value="1"/>
</dbReference>
<keyword evidence="15 20" id="KW-0012">Acyltransferase</keyword>
<evidence type="ECO:0000256" key="17">
    <source>
        <dbReference type="ARBA" id="ARBA00048247"/>
    </source>
</evidence>
<keyword evidence="8 20" id="KW-0548">Nucleotidyltransferase</keyword>
<dbReference type="GO" id="GO:0006048">
    <property type="term" value="P:UDP-N-acetylglucosamine biosynthetic process"/>
    <property type="evidence" value="ECO:0007669"/>
    <property type="project" value="UniProtKB-UniPathway"/>
</dbReference>
<organism evidence="22 23">
    <name type="scientific">Xylanibacillus composti</name>
    <dbReference type="NCBI Taxonomy" id="1572762"/>
    <lineage>
        <taxon>Bacteria</taxon>
        <taxon>Bacillati</taxon>
        <taxon>Bacillota</taxon>
        <taxon>Bacilli</taxon>
        <taxon>Bacillales</taxon>
        <taxon>Paenibacillaceae</taxon>
        <taxon>Xylanibacillus</taxon>
    </lineage>
</organism>
<dbReference type="InterPro" id="IPR001451">
    <property type="entry name" value="Hexapep"/>
</dbReference>
<dbReference type="EMBL" id="BOVK01000002">
    <property type="protein sequence ID" value="GIQ67276.1"/>
    <property type="molecule type" value="Genomic_DNA"/>
</dbReference>
<comment type="similarity">
    <text evidence="4 20">In the C-terminal section; belongs to the transferase hexapeptide repeat family.</text>
</comment>
<feature type="active site" description="Proton acceptor" evidence="20">
    <location>
        <position position="362"/>
    </location>
</feature>
<dbReference type="GO" id="GO:0019134">
    <property type="term" value="F:glucosamine-1-phosphate N-acetyltransferase activity"/>
    <property type="evidence" value="ECO:0007669"/>
    <property type="project" value="UniProtKB-UniRule"/>
</dbReference>
<dbReference type="GO" id="GO:0003977">
    <property type="term" value="F:UDP-N-acetylglucosamine diphosphorylase activity"/>
    <property type="evidence" value="ECO:0007669"/>
    <property type="project" value="UniProtKB-UniRule"/>
</dbReference>
<evidence type="ECO:0000256" key="3">
    <source>
        <dbReference type="ARBA" id="ARBA00005208"/>
    </source>
</evidence>
<dbReference type="SUPFAM" id="SSF51161">
    <property type="entry name" value="Trimeric LpxA-like enzymes"/>
    <property type="match status" value="1"/>
</dbReference>
<dbReference type="GO" id="GO:0009245">
    <property type="term" value="P:lipid A biosynthetic process"/>
    <property type="evidence" value="ECO:0007669"/>
    <property type="project" value="UniProtKB-UniRule"/>
</dbReference>
<feature type="binding site" evidence="20">
    <location>
        <position position="332"/>
    </location>
    <ligand>
        <name>UDP-N-acetyl-alpha-D-glucosamine</name>
        <dbReference type="ChEBI" id="CHEBI:57705"/>
    </ligand>
</feature>
<dbReference type="Pfam" id="PF14602">
    <property type="entry name" value="Hexapep_2"/>
    <property type="match status" value="1"/>
</dbReference>
<keyword evidence="23" id="KW-1185">Reference proteome</keyword>
<feature type="binding site" evidence="20">
    <location>
        <position position="404"/>
    </location>
    <ligand>
        <name>acetyl-CoA</name>
        <dbReference type="ChEBI" id="CHEBI:57288"/>
    </ligand>
</feature>
<evidence type="ECO:0000256" key="15">
    <source>
        <dbReference type="ARBA" id="ARBA00023315"/>
    </source>
</evidence>
<keyword evidence="16 20" id="KW-0961">Cell wall biogenesis/degradation</keyword>
<evidence type="ECO:0000256" key="1">
    <source>
        <dbReference type="ARBA" id="ARBA00004496"/>
    </source>
</evidence>
<dbReference type="Gene3D" id="2.160.10.10">
    <property type="entry name" value="Hexapeptide repeat proteins"/>
    <property type="match status" value="1"/>
</dbReference>
<evidence type="ECO:0000256" key="16">
    <source>
        <dbReference type="ARBA" id="ARBA00023316"/>
    </source>
</evidence>
<keyword evidence="9 20" id="KW-0479">Metal-binding</keyword>
<comment type="function">
    <text evidence="19 20">Catalyzes the last two sequential reactions in the de novo biosynthetic pathway for UDP-N-acetylglucosamine (UDP-GlcNAc). The C-terminal domain catalyzes the transfer of acetyl group from acetyl coenzyme A to glucosamine-1-phosphate (GlcN-1-P) to produce N-acetylglucosamine-1-phosphate (GlcNAc-1-P), which is converted into UDP-GlcNAc by the transfer of uridine 5-monophosphate (from uridine 5-triphosphate), a reaction catalyzed by the N-terminal domain.</text>
</comment>
<feature type="region of interest" description="Pyrophosphorylase" evidence="20">
    <location>
        <begin position="1"/>
        <end position="229"/>
    </location>
</feature>
<evidence type="ECO:0000256" key="6">
    <source>
        <dbReference type="ARBA" id="ARBA00022490"/>
    </source>
</evidence>
<comment type="subcellular location">
    <subcellularLocation>
        <location evidence="1 20">Cytoplasm</location>
    </subcellularLocation>
</comment>
<dbReference type="GO" id="GO:0008360">
    <property type="term" value="P:regulation of cell shape"/>
    <property type="evidence" value="ECO:0007669"/>
    <property type="project" value="UniProtKB-KW"/>
</dbReference>
<evidence type="ECO:0000256" key="12">
    <source>
        <dbReference type="ARBA" id="ARBA00022960"/>
    </source>
</evidence>
<evidence type="ECO:0000256" key="5">
    <source>
        <dbReference type="ARBA" id="ARBA00007947"/>
    </source>
</evidence>
<dbReference type="InterPro" id="IPR050065">
    <property type="entry name" value="GlmU-like"/>
</dbReference>
<evidence type="ECO:0000313" key="23">
    <source>
        <dbReference type="Proteomes" id="UP000677918"/>
    </source>
</evidence>
<feature type="binding site" evidence="20">
    <location>
        <position position="139"/>
    </location>
    <ligand>
        <name>UDP-N-acetyl-alpha-D-glucosamine</name>
        <dbReference type="ChEBI" id="CHEBI:57705"/>
    </ligand>
</feature>
<comment type="pathway">
    <text evidence="3 20">Nucleotide-sugar biosynthesis; UDP-N-acetyl-alpha-D-glucosamine biosynthesis; UDP-N-acetyl-alpha-D-glucosamine from N-acetyl-alpha-D-glucosamine 1-phosphate: step 1/1.</text>
</comment>
<comment type="cofactor">
    <cofactor evidence="20">
        <name>Mg(2+)</name>
        <dbReference type="ChEBI" id="CHEBI:18420"/>
    </cofactor>
    <text evidence="20">Binds 1 Mg(2+) ion per subunit.</text>
</comment>
<feature type="binding site" evidence="20">
    <location>
        <position position="154"/>
    </location>
    <ligand>
        <name>UDP-N-acetyl-alpha-D-glucosamine</name>
        <dbReference type="ChEBI" id="CHEBI:57705"/>
    </ligand>
</feature>
<feature type="binding site" evidence="20">
    <location>
        <position position="102"/>
    </location>
    <ligand>
        <name>Mg(2+)</name>
        <dbReference type="ChEBI" id="CHEBI:18420"/>
    </ligand>
</feature>
<keyword evidence="10 20" id="KW-0677">Repeat</keyword>
<evidence type="ECO:0000259" key="21">
    <source>
        <dbReference type="Pfam" id="PF00483"/>
    </source>
</evidence>
<feature type="binding site" evidence="20">
    <location>
        <position position="350"/>
    </location>
    <ligand>
        <name>UDP-N-acetyl-alpha-D-glucosamine</name>
        <dbReference type="ChEBI" id="CHEBI:57705"/>
    </ligand>
</feature>
<evidence type="ECO:0000256" key="8">
    <source>
        <dbReference type="ARBA" id="ARBA00022695"/>
    </source>
</evidence>
<dbReference type="GO" id="GO:0016020">
    <property type="term" value="C:membrane"/>
    <property type="evidence" value="ECO:0007669"/>
    <property type="project" value="GOC"/>
</dbReference>
<dbReference type="GO" id="GO:0071555">
    <property type="term" value="P:cell wall organization"/>
    <property type="evidence" value="ECO:0007669"/>
    <property type="project" value="UniProtKB-KW"/>
</dbReference>
<keyword evidence="6 20" id="KW-0963">Cytoplasm</keyword>
<feature type="binding site" evidence="20">
    <location>
        <position position="169"/>
    </location>
    <ligand>
        <name>UDP-N-acetyl-alpha-D-glucosamine</name>
        <dbReference type="ChEBI" id="CHEBI:57705"/>
    </ligand>
</feature>
<feature type="binding site" evidence="20">
    <location>
        <position position="365"/>
    </location>
    <ligand>
        <name>UDP-N-acetyl-alpha-D-glucosamine</name>
        <dbReference type="ChEBI" id="CHEBI:57705"/>
    </ligand>
</feature>
<feature type="binding site" evidence="20">
    <location>
        <begin position="8"/>
        <end position="11"/>
    </location>
    <ligand>
        <name>UDP-N-acetyl-alpha-D-glucosamine</name>
        <dbReference type="ChEBI" id="CHEBI:57705"/>
    </ligand>
</feature>
<dbReference type="HAMAP" id="MF_01631">
    <property type="entry name" value="GlmU"/>
    <property type="match status" value="1"/>
</dbReference>
<dbReference type="InterPro" id="IPR005835">
    <property type="entry name" value="NTP_transferase_dom"/>
</dbReference>
<evidence type="ECO:0000256" key="13">
    <source>
        <dbReference type="ARBA" id="ARBA00022984"/>
    </source>
</evidence>
<evidence type="ECO:0000256" key="4">
    <source>
        <dbReference type="ARBA" id="ARBA00007707"/>
    </source>
</evidence>
<keyword evidence="7 20" id="KW-0808">Transferase</keyword>
<sequence length="464" mass="49625">MNVYGLVLAAGQGKRMKSKLYKVLHPVCGVPMVGHVVNLLESMQTAQNIVIVGHGAEAVQAYLGDRVSYALQAEQLGTGHAVQQAASLLADKEGITVVICGDTPLITKESLDEMIARHQQRGASATILSAQLPDPTGYGRIIRGKDESVLRIVEQKDCSPEEAAICEINTGTYCFDNRKLFEMLPKLTNQNAQGEYYLTDVIGLLQQAGEKVEAYCLKDAAEATGVNDRIALAEVERAMRQRIIEEHMRKGVTVIDPANTYIGPDVEIGADTILYPGVHLTGQTVIGEDCEIGPNCQIDQSRIEAGVHITQSVLKQAEVQTGASIGPFAYLRPGAQIGPQAKIGDFVEVKNARIGAGSKVSHLSYVGDADIGQDVNVGCGAITVNYDGFAKHRTIVEDGAFVGSNVNLIAPVHVGKGAYVVAGSTITHDVDAGDLAIARERQTNKPGYAAKLKSRIQSRNQSQN</sequence>
<keyword evidence="13 20" id="KW-0573">Peptidoglycan synthesis</keyword>
<dbReference type="CDD" id="cd02540">
    <property type="entry name" value="GT2_GlmU_N_bac"/>
    <property type="match status" value="1"/>
</dbReference>
<evidence type="ECO:0000256" key="9">
    <source>
        <dbReference type="ARBA" id="ARBA00022723"/>
    </source>
</evidence>
<comment type="similarity">
    <text evidence="5 20">In the N-terminal section; belongs to the N-acetylglucosamine-1-phosphate uridyltransferase family.</text>
</comment>
<feature type="binding site" evidence="20">
    <location>
        <position position="72"/>
    </location>
    <ligand>
        <name>UDP-N-acetyl-alpha-D-glucosamine</name>
        <dbReference type="ChEBI" id="CHEBI:57705"/>
    </ligand>
</feature>
<feature type="binding site" evidence="20">
    <location>
        <position position="439"/>
    </location>
    <ligand>
        <name>acetyl-CoA</name>
        <dbReference type="ChEBI" id="CHEBI:57288"/>
    </ligand>
</feature>
<dbReference type="NCBIfam" id="TIGR01173">
    <property type="entry name" value="glmU"/>
    <property type="match status" value="1"/>
</dbReference>
<dbReference type="GO" id="GO:0009252">
    <property type="term" value="P:peptidoglycan biosynthetic process"/>
    <property type="evidence" value="ECO:0007669"/>
    <property type="project" value="UniProtKB-UniRule"/>
</dbReference>
<comment type="pathway">
    <text evidence="2 20">Nucleotide-sugar biosynthesis; UDP-N-acetyl-alpha-D-glucosamine biosynthesis; N-acetyl-alpha-D-glucosamine 1-phosphate from alpha-D-glucosamine 6-phosphate (route II): step 2/2.</text>
</comment>
<evidence type="ECO:0000256" key="7">
    <source>
        <dbReference type="ARBA" id="ARBA00022679"/>
    </source>
</evidence>
<evidence type="ECO:0000313" key="22">
    <source>
        <dbReference type="EMBL" id="GIQ67276.1"/>
    </source>
</evidence>
<accession>A0A8J4H0D5</accession>
<dbReference type="CDD" id="cd03353">
    <property type="entry name" value="LbH_GlmU_C"/>
    <property type="match status" value="1"/>
</dbReference>
<comment type="caution">
    <text evidence="20">Lacks conserved residue(s) required for the propagation of feature annotation.</text>
</comment>
<feature type="binding site" evidence="20">
    <location>
        <begin position="77"/>
        <end position="78"/>
    </location>
    <ligand>
        <name>UDP-N-acetyl-alpha-D-glucosamine</name>
        <dbReference type="ChEBI" id="CHEBI:57705"/>
    </ligand>
</feature>
<feature type="region of interest" description="N-acetyltransferase" evidence="20">
    <location>
        <begin position="251"/>
        <end position="464"/>
    </location>
</feature>
<reference evidence="22" key="1">
    <citation type="submission" date="2021-04" db="EMBL/GenBank/DDBJ databases">
        <title>Draft genome sequence of Xylanibacillus composti strain K13.</title>
        <authorList>
            <person name="Uke A."/>
            <person name="Chhe C."/>
            <person name="Baramee S."/>
            <person name="Kosugi A."/>
        </authorList>
    </citation>
    <scope>NUCLEOTIDE SEQUENCE</scope>
    <source>
        <strain evidence="22">K13</strain>
    </source>
</reference>
<dbReference type="NCBIfam" id="NF010934">
    <property type="entry name" value="PRK14354.1"/>
    <property type="match status" value="1"/>
</dbReference>
<dbReference type="AlphaFoldDB" id="A0A8J4H0D5"/>